<feature type="transmembrane region" description="Helical" evidence="7">
    <location>
        <begin position="228"/>
        <end position="251"/>
    </location>
</feature>
<dbReference type="Proteomes" id="UP000578531">
    <property type="component" value="Unassembled WGS sequence"/>
</dbReference>
<keyword evidence="5 7" id="KW-0472">Membrane</keyword>
<dbReference type="OrthoDB" id="3648309at2759"/>
<dbReference type="PANTHER" id="PTHR31123:SF4">
    <property type="entry name" value="PROTEIN ALCS"/>
    <property type="match status" value="1"/>
</dbReference>
<keyword evidence="9" id="KW-1185">Reference proteome</keyword>
<comment type="subcellular location">
    <subcellularLocation>
        <location evidence="1">Membrane</location>
        <topology evidence="1">Multi-pass membrane protein</topology>
    </subcellularLocation>
</comment>
<dbReference type="GO" id="GO:0005886">
    <property type="term" value="C:plasma membrane"/>
    <property type="evidence" value="ECO:0007669"/>
    <property type="project" value="TreeGrafter"/>
</dbReference>
<feature type="transmembrane region" description="Helical" evidence="7">
    <location>
        <begin position="92"/>
        <end position="111"/>
    </location>
</feature>
<evidence type="ECO:0000313" key="9">
    <source>
        <dbReference type="Proteomes" id="UP000578531"/>
    </source>
</evidence>
<feature type="transmembrane region" description="Helical" evidence="7">
    <location>
        <begin position="271"/>
        <end position="294"/>
    </location>
</feature>
<keyword evidence="3 7" id="KW-0812">Transmembrane</keyword>
<proteinExistence type="inferred from homology"/>
<organism evidence="8 9">
    <name type="scientific">Letharia columbiana</name>
    <dbReference type="NCBI Taxonomy" id="112416"/>
    <lineage>
        <taxon>Eukaryota</taxon>
        <taxon>Fungi</taxon>
        <taxon>Dikarya</taxon>
        <taxon>Ascomycota</taxon>
        <taxon>Pezizomycotina</taxon>
        <taxon>Lecanoromycetes</taxon>
        <taxon>OSLEUM clade</taxon>
        <taxon>Lecanoromycetidae</taxon>
        <taxon>Lecanorales</taxon>
        <taxon>Lecanorineae</taxon>
        <taxon>Parmeliaceae</taxon>
        <taxon>Letharia</taxon>
    </lineage>
</organism>
<feature type="transmembrane region" description="Helical" evidence="7">
    <location>
        <begin position="123"/>
        <end position="142"/>
    </location>
</feature>
<evidence type="ECO:0000256" key="3">
    <source>
        <dbReference type="ARBA" id="ARBA00022692"/>
    </source>
</evidence>
<dbReference type="Pfam" id="PF01184">
    <property type="entry name" value="Gpr1_Fun34_YaaH"/>
    <property type="match status" value="1"/>
</dbReference>
<sequence>MSTMNDDRPLQNTADNHDPPLEKDFSNGYGHGNLNNNNFTMGAEDSNGGALNRIRTAGSISMSPELFEKLYLSPETRVKGDLRKTFGNPTPIALIGFLLSLTPLSCDLMGWRGAGGNGASDSAAYFFFGGVLMILGSIGEWIVGNTFPFVVFGTFGAFWLTFGGTLVPSFNAYGAYVTTPAQMAGQDGNPGNPLGLQTPGFNASFAFFLLFMGLVCFIFLICSLRTNVVFFLIFLSLIGAFGCLAGAYWNLALAYENAANTMAAKRAGRLVVAGGAFTFVTSMAGWWIFFAIMLASLDFPFSIPVGDLSHIIKGASEKQKIKDAV</sequence>
<protein>
    <recommendedName>
        <fullName evidence="10">GPR1/FUN34/YaaH-class plasma membrane protein</fullName>
    </recommendedName>
</protein>
<name>A0A8H6L2K8_9LECA</name>
<evidence type="ECO:0000256" key="6">
    <source>
        <dbReference type="SAM" id="MobiDB-lite"/>
    </source>
</evidence>
<dbReference type="InterPro" id="IPR000791">
    <property type="entry name" value="Gpr1/Fun34/SatP-like"/>
</dbReference>
<evidence type="ECO:0000313" key="8">
    <source>
        <dbReference type="EMBL" id="KAF6233154.1"/>
    </source>
</evidence>
<evidence type="ECO:0000256" key="4">
    <source>
        <dbReference type="ARBA" id="ARBA00022989"/>
    </source>
</evidence>
<dbReference type="PANTHER" id="PTHR31123">
    <property type="entry name" value="ACCUMULATION OF DYADS PROTEIN 2-RELATED"/>
    <property type="match status" value="1"/>
</dbReference>
<evidence type="ECO:0008006" key="10">
    <source>
        <dbReference type="Google" id="ProtNLM"/>
    </source>
</evidence>
<reference evidence="8 9" key="1">
    <citation type="journal article" date="2020" name="Genomics">
        <title>Complete, high-quality genomes from long-read metagenomic sequencing of two wolf lichen thalli reveals enigmatic genome architecture.</title>
        <authorList>
            <person name="McKenzie S.K."/>
            <person name="Walston R.F."/>
            <person name="Allen J.L."/>
        </authorList>
    </citation>
    <scope>NUCLEOTIDE SEQUENCE [LARGE SCALE GENOMIC DNA]</scope>
    <source>
        <strain evidence="8">WasteWater2</strain>
    </source>
</reference>
<dbReference type="InterPro" id="IPR051633">
    <property type="entry name" value="AceTr"/>
</dbReference>
<evidence type="ECO:0000256" key="5">
    <source>
        <dbReference type="ARBA" id="ARBA00023136"/>
    </source>
</evidence>
<evidence type="ECO:0000256" key="7">
    <source>
        <dbReference type="SAM" id="Phobius"/>
    </source>
</evidence>
<evidence type="ECO:0000256" key="1">
    <source>
        <dbReference type="ARBA" id="ARBA00004141"/>
    </source>
</evidence>
<gene>
    <name evidence="8" type="ORF">HO173_008698</name>
</gene>
<dbReference type="EMBL" id="JACCJC010000041">
    <property type="protein sequence ID" value="KAF6233154.1"/>
    <property type="molecule type" value="Genomic_DNA"/>
</dbReference>
<dbReference type="RefSeq" id="XP_037162576.1">
    <property type="nucleotide sequence ID" value="XM_037310594.1"/>
</dbReference>
<feature type="region of interest" description="Disordered" evidence="6">
    <location>
        <begin position="1"/>
        <end position="29"/>
    </location>
</feature>
<comment type="similarity">
    <text evidence="2">Belongs to the acetate uptake transporter (AceTr) (TC 2.A.96) family.</text>
</comment>
<feature type="transmembrane region" description="Helical" evidence="7">
    <location>
        <begin position="149"/>
        <end position="170"/>
    </location>
</feature>
<comment type="caution">
    <text evidence="8">The sequence shown here is derived from an EMBL/GenBank/DDBJ whole genome shotgun (WGS) entry which is preliminary data.</text>
</comment>
<feature type="transmembrane region" description="Helical" evidence="7">
    <location>
        <begin position="201"/>
        <end position="221"/>
    </location>
</feature>
<dbReference type="GeneID" id="59290352"/>
<keyword evidence="4 7" id="KW-1133">Transmembrane helix</keyword>
<accession>A0A8H6L2K8</accession>
<feature type="compositionally biased region" description="Basic and acidic residues" evidence="6">
    <location>
        <begin position="1"/>
        <end position="25"/>
    </location>
</feature>
<dbReference type="AlphaFoldDB" id="A0A8H6L2K8"/>
<dbReference type="GO" id="GO:0015123">
    <property type="term" value="F:acetate transmembrane transporter activity"/>
    <property type="evidence" value="ECO:0007669"/>
    <property type="project" value="TreeGrafter"/>
</dbReference>
<evidence type="ECO:0000256" key="2">
    <source>
        <dbReference type="ARBA" id="ARBA00005587"/>
    </source>
</evidence>